<dbReference type="Gene3D" id="2.60.40.1180">
    <property type="entry name" value="Golgi alpha-mannosidase II"/>
    <property type="match status" value="1"/>
</dbReference>
<protein>
    <recommendedName>
        <fullName evidence="3 6">Beta-galactosidase</fullName>
        <shortName evidence="6">Beta-gal</shortName>
        <ecNumber evidence="3 6">3.2.1.23</ecNumber>
    </recommendedName>
</protein>
<dbReference type="PANTHER" id="PTHR36447">
    <property type="entry name" value="BETA-GALACTOSIDASE GANA"/>
    <property type="match status" value="1"/>
</dbReference>
<dbReference type="InterPro" id="IPR017853">
    <property type="entry name" value="GH"/>
</dbReference>
<evidence type="ECO:0000313" key="11">
    <source>
        <dbReference type="Proteomes" id="UP001304683"/>
    </source>
</evidence>
<dbReference type="SUPFAM" id="SSF51445">
    <property type="entry name" value="(Trans)glycosidases"/>
    <property type="match status" value="1"/>
</dbReference>
<dbReference type="InterPro" id="IPR029062">
    <property type="entry name" value="Class_I_gatase-like"/>
</dbReference>
<evidence type="ECO:0000256" key="3">
    <source>
        <dbReference type="ARBA" id="ARBA00012756"/>
    </source>
</evidence>
<evidence type="ECO:0000256" key="1">
    <source>
        <dbReference type="ARBA" id="ARBA00001412"/>
    </source>
</evidence>
<dbReference type="InterPro" id="IPR003476">
    <property type="entry name" value="Glyco_hydro_42"/>
</dbReference>
<keyword evidence="4 6" id="KW-0378">Hydrolase</keyword>
<gene>
    <name evidence="10" type="ORF">Q5761_07620</name>
</gene>
<evidence type="ECO:0000256" key="2">
    <source>
        <dbReference type="ARBA" id="ARBA00005940"/>
    </source>
</evidence>
<accession>A0ABZ0QL80</accession>
<dbReference type="EMBL" id="CP132508">
    <property type="protein sequence ID" value="WPD18251.1"/>
    <property type="molecule type" value="Genomic_DNA"/>
</dbReference>
<dbReference type="RefSeq" id="WP_318750101.1">
    <property type="nucleotide sequence ID" value="NZ_CP132508.1"/>
</dbReference>
<reference evidence="10 11" key="1">
    <citation type="submission" date="2023-08" db="EMBL/GenBank/DDBJ databases">
        <title>Genome sequence of Thermaerobacter compostii strain Ins1, a spore-forming filamentous bacterium isolated from a deep geothermal reservoir.</title>
        <authorList>
            <person name="Bregnard D."/>
            <person name="Gonzalez D."/>
            <person name="Junier P."/>
        </authorList>
    </citation>
    <scope>NUCLEOTIDE SEQUENCE [LARGE SCALE GENOMIC DNA]</scope>
    <source>
        <strain evidence="10 11">Ins1</strain>
    </source>
</reference>
<dbReference type="InterPro" id="IPR013739">
    <property type="entry name" value="Beta_galactosidase_C"/>
</dbReference>
<proteinExistence type="inferred from homology"/>
<comment type="catalytic activity">
    <reaction evidence="1 6">
        <text>Hydrolysis of terminal non-reducing beta-D-galactose residues in beta-D-galactosides.</text>
        <dbReference type="EC" id="3.2.1.23"/>
    </reaction>
</comment>
<dbReference type="Pfam" id="PF02449">
    <property type="entry name" value="Glyco_hydro_42"/>
    <property type="match status" value="1"/>
</dbReference>
<comment type="similarity">
    <text evidence="2 6">Belongs to the glycosyl hydrolase 42 family.</text>
</comment>
<dbReference type="InterPro" id="IPR013529">
    <property type="entry name" value="Glyco_hydro_42_N"/>
</dbReference>
<sequence length="682" mass="78519">MEWKYKVPHILFGGDYNPEQWSEEVWKEDVRLMKQAGVNIVTLGVFSWALLQPGPDRYDFNWMDRIIDLLWKHGIYVNLATPTASPPAWMAVRYPEMLPMDENGVRYSHGSRQHYCPNSRVYREYSERLVRRLAEHYKDHPALAMWHVHNEYGCHISRCFCPNCEAAFRKWLRQRYGHIDVLNERWGTAFWGQTYYDWDEIPLPRNTPTYANPALQLDYARFMSDSLLACYLAERRILKQITPDVPVTTNLMGFFKPLDYFAWAEHMDLVSWDSYPEPTAGVPILAAMSHDLMRSLKKGQPFILMEQTPSQVNWRPQNPLKRPGIMRLWSYQTLAHGSDGILFFQWRASRAGAEKFHGAMVPHAGEKTRVYREVAQLGAELKRLDEVLGSRIIAEVAIAFDWSNWWALELDSKPSRDIRYLDELLRYYRPLFERNIAVDFVPPTADLSRYKLVLAPSLYMLTEDAAANLAAFVRRGGYLLTTFFSGIVDENDRVYLGGYPALLKDVLGIWVEEFDPFLPGQRVTCRRTVVSPKQSAIVPERFTADLWADIIHLEGAQVLAEFAEDFYAGYPAITVHRYGRGQAVYVGTRPEDPVIAGLLKALTETAGVKPVLEVPSGVEATCRRTQAGRSYWFLLNHTEQTQRISLPRAHGVYRNLLTNEVVTDELVLAPRDVAVLRTETAE</sequence>
<dbReference type="InterPro" id="IPR013780">
    <property type="entry name" value="Glyco_hydro_b"/>
</dbReference>
<dbReference type="EC" id="3.2.1.23" evidence="3 6"/>
<dbReference type="SUPFAM" id="SSF52317">
    <property type="entry name" value="Class I glutamine amidotransferase-like"/>
    <property type="match status" value="1"/>
</dbReference>
<keyword evidence="5 6" id="KW-0326">Glycosidase</keyword>
<evidence type="ECO:0000259" key="7">
    <source>
        <dbReference type="Pfam" id="PF02449"/>
    </source>
</evidence>
<dbReference type="PIRSF" id="PIRSF001084">
    <property type="entry name" value="B-galactosidase"/>
    <property type="match status" value="1"/>
</dbReference>
<dbReference type="Gene3D" id="3.20.20.80">
    <property type="entry name" value="Glycosidases"/>
    <property type="match status" value="1"/>
</dbReference>
<dbReference type="Proteomes" id="UP001304683">
    <property type="component" value="Chromosome"/>
</dbReference>
<evidence type="ECO:0000256" key="5">
    <source>
        <dbReference type="ARBA" id="ARBA00023295"/>
    </source>
</evidence>
<evidence type="ECO:0000259" key="9">
    <source>
        <dbReference type="Pfam" id="PF08533"/>
    </source>
</evidence>
<organism evidence="10 11">
    <name type="scientific">Thermaerobacter composti</name>
    <dbReference type="NCBI Taxonomy" id="554949"/>
    <lineage>
        <taxon>Bacteria</taxon>
        <taxon>Bacillati</taxon>
        <taxon>Bacillota</taxon>
        <taxon>Clostridia</taxon>
        <taxon>Eubacteriales</taxon>
        <taxon>Clostridiales Family XVII. Incertae Sedis</taxon>
        <taxon>Thermaerobacter</taxon>
    </lineage>
</organism>
<dbReference type="Pfam" id="PF08532">
    <property type="entry name" value="Glyco_hydro_42M"/>
    <property type="match status" value="1"/>
</dbReference>
<dbReference type="CDD" id="cd03143">
    <property type="entry name" value="A4_beta-galactosidase_middle_domain"/>
    <property type="match status" value="1"/>
</dbReference>
<evidence type="ECO:0000313" key="10">
    <source>
        <dbReference type="EMBL" id="WPD18251.1"/>
    </source>
</evidence>
<dbReference type="InterPro" id="IPR013738">
    <property type="entry name" value="Beta_galactosidase_Trimer"/>
</dbReference>
<feature type="domain" description="Beta-galactosidase trimerisation" evidence="8">
    <location>
        <begin position="394"/>
        <end position="608"/>
    </location>
</feature>
<evidence type="ECO:0000259" key="8">
    <source>
        <dbReference type="Pfam" id="PF08532"/>
    </source>
</evidence>
<name>A0ABZ0QL80_9FIRM</name>
<feature type="domain" description="Beta-galactosidase C-terminal" evidence="9">
    <location>
        <begin position="617"/>
        <end position="677"/>
    </location>
</feature>
<evidence type="ECO:0000256" key="6">
    <source>
        <dbReference type="PIRNR" id="PIRNR001084"/>
    </source>
</evidence>
<dbReference type="PANTHER" id="PTHR36447:SF1">
    <property type="entry name" value="BETA-GALACTOSIDASE GANA"/>
    <property type="match status" value="1"/>
</dbReference>
<keyword evidence="11" id="KW-1185">Reference proteome</keyword>
<evidence type="ECO:0000256" key="4">
    <source>
        <dbReference type="ARBA" id="ARBA00022801"/>
    </source>
</evidence>
<feature type="domain" description="Glycoside hydrolase family 42 N-terminal" evidence="7">
    <location>
        <begin position="15"/>
        <end position="384"/>
    </location>
</feature>
<dbReference type="Gene3D" id="3.40.50.880">
    <property type="match status" value="1"/>
</dbReference>
<dbReference type="Pfam" id="PF08533">
    <property type="entry name" value="Glyco_hydro_42C"/>
    <property type="match status" value="1"/>
</dbReference>